<dbReference type="Proteomes" id="UP000712157">
    <property type="component" value="Unassembled WGS sequence"/>
</dbReference>
<dbReference type="InterPro" id="IPR050832">
    <property type="entry name" value="Bact_Acetyltransf"/>
</dbReference>
<organism evidence="4 5">
    <name type="scientific">Diplocloster agilis</name>
    <dbReference type="NCBI Taxonomy" id="2850323"/>
    <lineage>
        <taxon>Bacteria</taxon>
        <taxon>Bacillati</taxon>
        <taxon>Bacillota</taxon>
        <taxon>Clostridia</taxon>
        <taxon>Lachnospirales</taxon>
        <taxon>Lachnospiraceae</taxon>
        <taxon>Diplocloster</taxon>
    </lineage>
</organism>
<dbReference type="PANTHER" id="PTHR43877:SF1">
    <property type="entry name" value="ACETYLTRANSFERASE"/>
    <property type="match status" value="1"/>
</dbReference>
<dbReference type="EMBL" id="JAHQCW010000009">
    <property type="protein sequence ID" value="MBU9736373.1"/>
    <property type="molecule type" value="Genomic_DNA"/>
</dbReference>
<reference evidence="4" key="1">
    <citation type="submission" date="2021-06" db="EMBL/GenBank/DDBJ databases">
        <title>Description of novel taxa of the family Lachnospiraceae.</title>
        <authorList>
            <person name="Chaplin A.V."/>
            <person name="Sokolova S.R."/>
            <person name="Pikina A.P."/>
            <person name="Korzhanova M."/>
            <person name="Belova V."/>
            <person name="Korostin D."/>
            <person name="Efimov B.A."/>
        </authorList>
    </citation>
    <scope>NUCLEOTIDE SEQUENCE</scope>
    <source>
        <strain evidence="4">ASD5720</strain>
    </source>
</reference>
<accession>A0A949JWC1</accession>
<sequence length="160" mass="18375">MSSMLTIRRFETKDAPEIASLIQRNFLEVNIKDYGLEEMERLAQKHTPEEICRIAQQARMYVICEQDKIVGTGSVKHLDGSLTECGLATIFVHPEHQGQGIGRIIIDTLEQDELFLTSTRTEIGASITACQFYEKMGYTYKDHKKALDRHGLYKMEKFRS</sequence>
<gene>
    <name evidence="4" type="ORF">KTH89_07485</name>
</gene>
<protein>
    <submittedName>
        <fullName evidence="4">GNAT family N-acetyltransferase</fullName>
    </submittedName>
</protein>
<evidence type="ECO:0000313" key="4">
    <source>
        <dbReference type="EMBL" id="MBU9736373.1"/>
    </source>
</evidence>
<dbReference type="Gene3D" id="3.40.630.30">
    <property type="match status" value="1"/>
</dbReference>
<dbReference type="InterPro" id="IPR016181">
    <property type="entry name" value="Acyl_CoA_acyltransferase"/>
</dbReference>
<name>A0A949JWC1_9FIRM</name>
<dbReference type="PANTHER" id="PTHR43877">
    <property type="entry name" value="AMINOALKYLPHOSPHONATE N-ACETYLTRANSFERASE-RELATED-RELATED"/>
    <property type="match status" value="1"/>
</dbReference>
<dbReference type="CDD" id="cd04301">
    <property type="entry name" value="NAT_SF"/>
    <property type="match status" value="1"/>
</dbReference>
<keyword evidence="2" id="KW-0012">Acyltransferase</keyword>
<dbReference type="AlphaFoldDB" id="A0A949JWC1"/>
<feature type="domain" description="N-acetyltransferase" evidence="3">
    <location>
        <begin position="5"/>
        <end position="160"/>
    </location>
</feature>
<proteinExistence type="predicted"/>
<dbReference type="InterPro" id="IPR000182">
    <property type="entry name" value="GNAT_dom"/>
</dbReference>
<keyword evidence="5" id="KW-1185">Reference proteome</keyword>
<dbReference type="Pfam" id="PF13673">
    <property type="entry name" value="Acetyltransf_10"/>
    <property type="match status" value="1"/>
</dbReference>
<evidence type="ECO:0000259" key="3">
    <source>
        <dbReference type="PROSITE" id="PS51186"/>
    </source>
</evidence>
<dbReference type="PROSITE" id="PS51186">
    <property type="entry name" value="GNAT"/>
    <property type="match status" value="1"/>
</dbReference>
<dbReference type="SUPFAM" id="SSF55729">
    <property type="entry name" value="Acyl-CoA N-acyltransferases (Nat)"/>
    <property type="match status" value="1"/>
</dbReference>
<comment type="caution">
    <text evidence="4">The sequence shown here is derived from an EMBL/GenBank/DDBJ whole genome shotgun (WGS) entry which is preliminary data.</text>
</comment>
<evidence type="ECO:0000256" key="1">
    <source>
        <dbReference type="ARBA" id="ARBA00022679"/>
    </source>
</evidence>
<evidence type="ECO:0000313" key="5">
    <source>
        <dbReference type="Proteomes" id="UP000712157"/>
    </source>
</evidence>
<dbReference type="GO" id="GO:0016747">
    <property type="term" value="F:acyltransferase activity, transferring groups other than amino-acyl groups"/>
    <property type="evidence" value="ECO:0007669"/>
    <property type="project" value="InterPro"/>
</dbReference>
<evidence type="ECO:0000256" key="2">
    <source>
        <dbReference type="ARBA" id="ARBA00023315"/>
    </source>
</evidence>
<keyword evidence="1" id="KW-0808">Transferase</keyword>